<evidence type="ECO:0000313" key="1">
    <source>
        <dbReference type="EMBL" id="KAJ8668494.1"/>
    </source>
</evidence>
<sequence>MVWDGKQKVRSTKNAAKSDIFDSLAPIYHMSKICGLVPVQFTQDENGRYRGRLSFPIHIYGILLMSGFVGAQIWGLYRDLRDGWRNSTRLSSESGITITCGDVYAVISVVIVSILGSPYRWKYLNEALNKVADVDERLGVQTSKNLRRVSILVIILSIAYIVTLGAIDFLSWTLATETKDNKGFGDKGPINYSPLHFMYVVIMIFELQYALIMFNVGERFLKINKVLKNIIMTNLVIHYLRKDVGL</sequence>
<dbReference type="EMBL" id="CM056744">
    <property type="protein sequence ID" value="KAJ8668494.1"/>
    <property type="molecule type" value="Genomic_DNA"/>
</dbReference>
<organism evidence="1 2">
    <name type="scientific">Eretmocerus hayati</name>
    <dbReference type="NCBI Taxonomy" id="131215"/>
    <lineage>
        <taxon>Eukaryota</taxon>
        <taxon>Metazoa</taxon>
        <taxon>Ecdysozoa</taxon>
        <taxon>Arthropoda</taxon>
        <taxon>Hexapoda</taxon>
        <taxon>Insecta</taxon>
        <taxon>Pterygota</taxon>
        <taxon>Neoptera</taxon>
        <taxon>Endopterygota</taxon>
        <taxon>Hymenoptera</taxon>
        <taxon>Apocrita</taxon>
        <taxon>Proctotrupomorpha</taxon>
        <taxon>Chalcidoidea</taxon>
        <taxon>Aphelinidae</taxon>
        <taxon>Aphelininae</taxon>
        <taxon>Eretmocerus</taxon>
    </lineage>
</organism>
<evidence type="ECO:0000313" key="2">
    <source>
        <dbReference type="Proteomes" id="UP001239111"/>
    </source>
</evidence>
<dbReference type="Proteomes" id="UP001239111">
    <property type="component" value="Chromosome 4"/>
</dbReference>
<name>A0ACC2NDS7_9HYME</name>
<protein>
    <submittedName>
        <fullName evidence="1">Uncharacterized protein</fullName>
    </submittedName>
</protein>
<comment type="caution">
    <text evidence="1">The sequence shown here is derived from an EMBL/GenBank/DDBJ whole genome shotgun (WGS) entry which is preliminary data.</text>
</comment>
<gene>
    <name evidence="1" type="ORF">QAD02_010157</name>
</gene>
<reference evidence="1" key="1">
    <citation type="submission" date="2023-04" db="EMBL/GenBank/DDBJ databases">
        <title>A chromosome-level genome assembly of the parasitoid wasp Eretmocerus hayati.</title>
        <authorList>
            <person name="Zhong Y."/>
            <person name="Liu S."/>
            <person name="Liu Y."/>
        </authorList>
    </citation>
    <scope>NUCLEOTIDE SEQUENCE</scope>
    <source>
        <strain evidence="1">ZJU_SS_LIU_2023</strain>
    </source>
</reference>
<proteinExistence type="predicted"/>
<feature type="non-terminal residue" evidence="1">
    <location>
        <position position="246"/>
    </location>
</feature>
<accession>A0ACC2NDS7</accession>
<keyword evidence="2" id="KW-1185">Reference proteome</keyword>